<comment type="catalytic activity">
    <reaction evidence="10">
        <text>hydrolysis of (1-&gt;4)-alpha-D-glucosidic linkage in 4-alpha-D-[(1-&gt;4)-alpha-D-glucanosyl]n trehalose to yield trehalose and (1-&gt;4)-alpha-D-glucan.</text>
        <dbReference type="EC" id="3.2.1.141"/>
    </reaction>
</comment>
<evidence type="ECO:0000313" key="17">
    <source>
        <dbReference type="Proteomes" id="UP000270616"/>
    </source>
</evidence>
<evidence type="ECO:0000256" key="13">
    <source>
        <dbReference type="PIRSR" id="PIRSR006337-2"/>
    </source>
</evidence>
<dbReference type="PANTHER" id="PTHR43651:SF11">
    <property type="entry name" value="MALTO-OLIGOSYLTREHALOSE TREHALOHYDROLASE"/>
    <property type="match status" value="1"/>
</dbReference>
<evidence type="ECO:0000256" key="10">
    <source>
        <dbReference type="ARBA" id="ARBA00034013"/>
    </source>
</evidence>
<dbReference type="NCBIfam" id="TIGR02402">
    <property type="entry name" value="trehalose_TreZ"/>
    <property type="match status" value="1"/>
</dbReference>
<dbReference type="UniPathway" id="UPA00299"/>
<dbReference type="InterPro" id="IPR012768">
    <property type="entry name" value="Trehalose_TreZ"/>
</dbReference>
<evidence type="ECO:0000256" key="3">
    <source>
        <dbReference type="ARBA" id="ARBA00008061"/>
    </source>
</evidence>
<evidence type="ECO:0000256" key="9">
    <source>
        <dbReference type="ARBA" id="ARBA00023295"/>
    </source>
</evidence>
<evidence type="ECO:0000256" key="14">
    <source>
        <dbReference type="PIRSR" id="PIRSR006337-3"/>
    </source>
</evidence>
<feature type="site" description="Transition state stabilizer" evidence="14">
    <location>
        <position position="432"/>
    </location>
</feature>
<dbReference type="GO" id="GO:0033942">
    <property type="term" value="F:4-alpha-D-(1-&gt;4)-alpha-D-glucanotrehalose trehalohydrolase activity"/>
    <property type="evidence" value="ECO:0007669"/>
    <property type="project" value="UniProtKB-EC"/>
</dbReference>
<evidence type="ECO:0000256" key="12">
    <source>
        <dbReference type="PIRSR" id="PIRSR006337-1"/>
    </source>
</evidence>
<keyword evidence="9" id="KW-0326">Glycosidase</keyword>
<dbReference type="EC" id="3.2.1.141" evidence="4 11"/>
<dbReference type="InterPro" id="IPR017853">
    <property type="entry name" value="GH"/>
</dbReference>
<gene>
    <name evidence="16" type="primary">treZ</name>
    <name evidence="16" type="ORF">EDL96_06230</name>
</gene>
<evidence type="ECO:0000256" key="8">
    <source>
        <dbReference type="ARBA" id="ARBA00023277"/>
    </source>
</evidence>
<keyword evidence="8" id="KW-0119">Carbohydrate metabolism</keyword>
<reference evidence="16 17" key="1">
    <citation type="submission" date="2018-10" db="EMBL/GenBank/DDBJ databases">
        <title>Kocuria sp. M5W7-7, whole genome shotgun sequence.</title>
        <authorList>
            <person name="Tuo L."/>
        </authorList>
    </citation>
    <scope>NUCLEOTIDE SEQUENCE [LARGE SCALE GENOMIC DNA]</scope>
    <source>
        <strain evidence="16 17">M5W7-7</strain>
    </source>
</reference>
<dbReference type="CDD" id="cd11325">
    <property type="entry name" value="AmyAc_GTHase"/>
    <property type="match status" value="1"/>
</dbReference>
<dbReference type="RefSeq" id="WP_123824940.1">
    <property type="nucleotide sequence ID" value="NZ_RKMF01000006.1"/>
</dbReference>
<organism evidence="16 17">
    <name type="scientific">Kocuria soli</name>
    <dbReference type="NCBI Taxonomy" id="2485125"/>
    <lineage>
        <taxon>Bacteria</taxon>
        <taxon>Bacillati</taxon>
        <taxon>Actinomycetota</taxon>
        <taxon>Actinomycetes</taxon>
        <taxon>Micrococcales</taxon>
        <taxon>Micrococcaceae</taxon>
        <taxon>Kocuria</taxon>
    </lineage>
</organism>
<dbReference type="Gene3D" id="2.60.40.10">
    <property type="entry name" value="Immunoglobulins"/>
    <property type="match status" value="1"/>
</dbReference>
<feature type="active site" description="Proton donor" evidence="12">
    <location>
        <position position="336"/>
    </location>
</feature>
<protein>
    <recommendedName>
        <fullName evidence="5 11">Malto-oligosyltrehalose trehalohydrolase</fullName>
        <ecNumber evidence="4 11">3.2.1.141</ecNumber>
    </recommendedName>
</protein>
<dbReference type="AlphaFoldDB" id="A0A3N3ZUI5"/>
<dbReference type="Pfam" id="PF00128">
    <property type="entry name" value="Alpha-amylase"/>
    <property type="match status" value="2"/>
</dbReference>
<keyword evidence="6" id="KW-0963">Cytoplasm</keyword>
<keyword evidence="17" id="KW-1185">Reference proteome</keyword>
<feature type="domain" description="Glycosyl hydrolase family 13 catalytic" evidence="15">
    <location>
        <begin position="135"/>
        <end position="499"/>
    </location>
</feature>
<evidence type="ECO:0000259" key="15">
    <source>
        <dbReference type="SMART" id="SM00642"/>
    </source>
</evidence>
<dbReference type="InterPro" id="IPR013783">
    <property type="entry name" value="Ig-like_fold"/>
</dbReference>
<dbReference type="PANTHER" id="PTHR43651">
    <property type="entry name" value="1,4-ALPHA-GLUCAN-BRANCHING ENZYME"/>
    <property type="match status" value="1"/>
</dbReference>
<dbReference type="EMBL" id="RKMF01000006">
    <property type="protein sequence ID" value="ROZ63606.1"/>
    <property type="molecule type" value="Genomic_DNA"/>
</dbReference>
<evidence type="ECO:0000256" key="2">
    <source>
        <dbReference type="ARBA" id="ARBA00005199"/>
    </source>
</evidence>
<dbReference type="Gene3D" id="3.20.20.80">
    <property type="entry name" value="Glycosidases"/>
    <property type="match status" value="1"/>
</dbReference>
<evidence type="ECO:0000256" key="7">
    <source>
        <dbReference type="ARBA" id="ARBA00022801"/>
    </source>
</evidence>
<dbReference type="Proteomes" id="UP000270616">
    <property type="component" value="Unassembled WGS sequence"/>
</dbReference>
<feature type="binding site" evidence="13">
    <location>
        <begin position="431"/>
        <end position="436"/>
    </location>
    <ligand>
        <name>substrate</name>
    </ligand>
</feature>
<comment type="similarity">
    <text evidence="3">Belongs to the glycosyl hydrolase 13 family.</text>
</comment>
<feature type="binding site" evidence="13">
    <location>
        <begin position="297"/>
        <end position="302"/>
    </location>
    <ligand>
        <name>substrate</name>
    </ligand>
</feature>
<feature type="binding site" evidence="13">
    <location>
        <begin position="361"/>
        <end position="365"/>
    </location>
    <ligand>
        <name>substrate</name>
    </ligand>
</feature>
<accession>A0A3N3ZUI5</accession>
<dbReference type="InterPro" id="IPR006047">
    <property type="entry name" value="GH13_cat_dom"/>
</dbReference>
<dbReference type="GO" id="GO:0005992">
    <property type="term" value="P:trehalose biosynthetic process"/>
    <property type="evidence" value="ECO:0007669"/>
    <property type="project" value="UniProtKB-UniRule"/>
</dbReference>
<feature type="active site" description="Nucleophile" evidence="12">
    <location>
        <position position="299"/>
    </location>
</feature>
<evidence type="ECO:0000256" key="6">
    <source>
        <dbReference type="ARBA" id="ARBA00022490"/>
    </source>
</evidence>
<sequence>MSIPNTARPDNGRAHLDRFDLFAPHAAGVVVRIDGEELDMVPAETLPDHQPRGLDPSPRYTRTERGTAGWWTLPDSAAASVPSSTVRYGYLLTKTKDEGTDKEQHFTSEVLPDPRSPRQPQGVHDLSCTFDPTEFEWGDGDWTGRPLEGAILYELHIGTFTEEGTFDAAIQHLDDLAELGVDTIELLPVNGFNGTYNWGYDGVAWYTVQEEYGGPAGYQRFVDACHSRGMAVVQDVVYNHLGPSGNYLPQFLEIFTAGNSSWGDQINLDDWGSDGVRDLILDNVRMWVEDYHVDGFRVDAVHALKDERAVHILQEMSQVAHETAARAGRSTYLIAESDKNDPRMIQPVDRNGLGMDAQWLDDWHHAAHWALTGEEQGYYEDFAGLHTLAKSYTAGYYHDGTFSTFRGRSHGQPVDPEHNRPWQFVSYIMNHDQVGNRAAGDRFSQYLTVDQQVLAAAVLLTQPFTPMVFMGEEWGASTPWPFFTSHPEPELAEAVRTGRIGEFARMGWKESEIADPQDPETFSSAVLKHDERNGGGHARVHTAYRELIAVRRSTPELTEQDFRSIRVSVDEAAKTLVLYRGDLARLEDGEPREAVSGVAVAFNFGDTPTSVAVELPTSAQMLWAAAPVQMAPGELGGAVVELPAYGAAVLRV</sequence>
<dbReference type="InterPro" id="IPR044901">
    <property type="entry name" value="Trehalose_TreZ_E-set_sf"/>
</dbReference>
<dbReference type="SMART" id="SM00642">
    <property type="entry name" value="Aamy"/>
    <property type="match status" value="1"/>
</dbReference>
<dbReference type="OrthoDB" id="9800174at2"/>
<evidence type="ECO:0000256" key="11">
    <source>
        <dbReference type="NCBIfam" id="TIGR02402"/>
    </source>
</evidence>
<dbReference type="Gene3D" id="1.10.10.760">
    <property type="entry name" value="E-set domains of sugar-utilizing enzymes"/>
    <property type="match status" value="1"/>
</dbReference>
<comment type="subcellular location">
    <subcellularLocation>
        <location evidence="1 12">Cytoplasm</location>
    </subcellularLocation>
</comment>
<evidence type="ECO:0000256" key="1">
    <source>
        <dbReference type="ARBA" id="ARBA00004496"/>
    </source>
</evidence>
<evidence type="ECO:0000313" key="16">
    <source>
        <dbReference type="EMBL" id="ROZ63606.1"/>
    </source>
</evidence>
<dbReference type="SUPFAM" id="SSF51445">
    <property type="entry name" value="(Trans)glycosidases"/>
    <property type="match status" value="1"/>
</dbReference>
<name>A0A3N3ZUI5_9MICC</name>
<comment type="caution">
    <text evidence="16">The sequence shown here is derived from an EMBL/GenBank/DDBJ whole genome shotgun (WGS) entry which is preliminary data.</text>
</comment>
<keyword evidence="7 16" id="KW-0378">Hydrolase</keyword>
<evidence type="ECO:0000256" key="4">
    <source>
        <dbReference type="ARBA" id="ARBA00012268"/>
    </source>
</evidence>
<evidence type="ECO:0000256" key="5">
    <source>
        <dbReference type="ARBA" id="ARBA00015938"/>
    </source>
</evidence>
<comment type="pathway">
    <text evidence="2">Glycan biosynthesis; trehalose biosynthesis.</text>
</comment>
<proteinExistence type="inferred from homology"/>
<dbReference type="GO" id="GO:0005737">
    <property type="term" value="C:cytoplasm"/>
    <property type="evidence" value="ECO:0007669"/>
    <property type="project" value="UniProtKB-SubCell"/>
</dbReference>